<dbReference type="EMBL" id="SNSC02000011">
    <property type="protein sequence ID" value="TID20186.1"/>
    <property type="molecule type" value="Genomic_DNA"/>
</dbReference>
<accession>A0A4Z1PE90</accession>
<evidence type="ECO:0000313" key="1">
    <source>
        <dbReference type="EMBL" id="TID20186.1"/>
    </source>
</evidence>
<sequence>MGDSRQPSTGRTIRTVHSQPLARWPLLAAKDDDLQFSAKASTSNKHENHEHVKTEERIPAPSFGAGVDLEYCWYYLYSLARSPPVLDTTLCFPRRLKVAISLEASTYPGSTFTSPSREENTRWKRNRDPTLTMVISESAKRVKQELKNCREMSTLLVKTMLIRISGLIETHRAT</sequence>
<name>A0A4Z1PE90_9PEZI</name>
<dbReference type="AlphaFoldDB" id="A0A4Z1PE90"/>
<proteinExistence type="predicted"/>
<evidence type="ECO:0000313" key="2">
    <source>
        <dbReference type="Proteomes" id="UP000298493"/>
    </source>
</evidence>
<dbReference type="Proteomes" id="UP000298493">
    <property type="component" value="Unassembled WGS sequence"/>
</dbReference>
<reference evidence="1 2" key="1">
    <citation type="submission" date="2019-04" db="EMBL/GenBank/DDBJ databases">
        <title>High contiguity whole genome sequence and gene annotation resource for two Venturia nashicola isolates.</title>
        <authorList>
            <person name="Prokchorchik M."/>
            <person name="Won K."/>
            <person name="Lee Y."/>
            <person name="Choi E.D."/>
            <person name="Segonzac C."/>
            <person name="Sohn K.H."/>
        </authorList>
    </citation>
    <scope>NUCLEOTIDE SEQUENCE [LARGE SCALE GENOMIC DNA]</scope>
    <source>
        <strain evidence="1 2">PRI2</strain>
    </source>
</reference>
<keyword evidence="2" id="KW-1185">Reference proteome</keyword>
<protein>
    <submittedName>
        <fullName evidence="1">Uncharacterized protein</fullName>
    </submittedName>
</protein>
<gene>
    <name evidence="1" type="ORF">E6O75_ATG07646</name>
</gene>
<organism evidence="1 2">
    <name type="scientific">Venturia nashicola</name>
    <dbReference type="NCBI Taxonomy" id="86259"/>
    <lineage>
        <taxon>Eukaryota</taxon>
        <taxon>Fungi</taxon>
        <taxon>Dikarya</taxon>
        <taxon>Ascomycota</taxon>
        <taxon>Pezizomycotina</taxon>
        <taxon>Dothideomycetes</taxon>
        <taxon>Pleosporomycetidae</taxon>
        <taxon>Venturiales</taxon>
        <taxon>Venturiaceae</taxon>
        <taxon>Venturia</taxon>
    </lineage>
</organism>
<comment type="caution">
    <text evidence="1">The sequence shown here is derived from an EMBL/GenBank/DDBJ whole genome shotgun (WGS) entry which is preliminary data.</text>
</comment>